<keyword evidence="1 3" id="KW-0853">WD repeat</keyword>
<dbReference type="EMBL" id="QEAO01000002">
    <property type="protein sequence ID" value="TPX37581.1"/>
    <property type="molecule type" value="Genomic_DNA"/>
</dbReference>
<reference evidence="5 6" key="1">
    <citation type="journal article" date="2019" name="Sci. Rep.">
        <title>Comparative genomics of chytrid fungi reveal insights into the obligate biotrophic and pathogenic lifestyle of Synchytrium endobioticum.</title>
        <authorList>
            <person name="van de Vossenberg B.T.L.H."/>
            <person name="Warris S."/>
            <person name="Nguyen H.D.T."/>
            <person name="van Gent-Pelzer M.P.E."/>
            <person name="Joly D.L."/>
            <person name="van de Geest H.C."/>
            <person name="Bonants P.J.M."/>
            <person name="Smith D.S."/>
            <person name="Levesque C.A."/>
            <person name="van der Lee T.A.J."/>
        </authorList>
    </citation>
    <scope>NUCLEOTIDE SEQUENCE [LARGE SCALE GENOMIC DNA]</scope>
    <source>
        <strain evidence="5 6">JEL517</strain>
    </source>
</reference>
<dbReference type="SUPFAM" id="SSF50978">
    <property type="entry name" value="WD40 repeat-like"/>
    <property type="match status" value="1"/>
</dbReference>
<evidence type="ECO:0000256" key="1">
    <source>
        <dbReference type="ARBA" id="ARBA00022574"/>
    </source>
</evidence>
<feature type="compositionally biased region" description="Low complexity" evidence="4">
    <location>
        <begin position="258"/>
        <end position="277"/>
    </location>
</feature>
<keyword evidence="2" id="KW-0677">Repeat</keyword>
<feature type="repeat" description="WD" evidence="3">
    <location>
        <begin position="193"/>
        <end position="232"/>
    </location>
</feature>
<dbReference type="Proteomes" id="UP000319731">
    <property type="component" value="Unassembled WGS sequence"/>
</dbReference>
<dbReference type="InterPro" id="IPR015943">
    <property type="entry name" value="WD40/YVTN_repeat-like_dom_sf"/>
</dbReference>
<dbReference type="InterPro" id="IPR036047">
    <property type="entry name" value="F-box-like_dom_sf"/>
</dbReference>
<evidence type="ECO:0000256" key="3">
    <source>
        <dbReference type="PROSITE-ProRule" id="PRU00221"/>
    </source>
</evidence>
<dbReference type="PRINTS" id="PR00320">
    <property type="entry name" value="GPROTEINBRPT"/>
</dbReference>
<dbReference type="GeneID" id="42001702"/>
<dbReference type="Gene3D" id="2.130.10.10">
    <property type="entry name" value="YVTN repeat-like/Quinoprotein amine dehydrogenase"/>
    <property type="match status" value="2"/>
</dbReference>
<proteinExistence type="predicted"/>
<feature type="repeat" description="WD" evidence="3">
    <location>
        <begin position="401"/>
        <end position="440"/>
    </location>
</feature>
<evidence type="ECO:0000256" key="4">
    <source>
        <dbReference type="SAM" id="MobiDB-lite"/>
    </source>
</evidence>
<organism evidence="5 6">
    <name type="scientific">Synchytrium microbalum</name>
    <dbReference type="NCBI Taxonomy" id="1806994"/>
    <lineage>
        <taxon>Eukaryota</taxon>
        <taxon>Fungi</taxon>
        <taxon>Fungi incertae sedis</taxon>
        <taxon>Chytridiomycota</taxon>
        <taxon>Chytridiomycota incertae sedis</taxon>
        <taxon>Chytridiomycetes</taxon>
        <taxon>Synchytriales</taxon>
        <taxon>Synchytriaceae</taxon>
        <taxon>Synchytrium</taxon>
    </lineage>
</organism>
<dbReference type="PANTHER" id="PTHR19848:SF8">
    <property type="entry name" value="F-BOX AND WD REPEAT DOMAIN CONTAINING 7"/>
    <property type="match status" value="1"/>
</dbReference>
<keyword evidence="6" id="KW-1185">Reference proteome</keyword>
<dbReference type="SMART" id="SM00320">
    <property type="entry name" value="WD40"/>
    <property type="match status" value="5"/>
</dbReference>
<dbReference type="PANTHER" id="PTHR19848">
    <property type="entry name" value="WD40 REPEAT PROTEIN"/>
    <property type="match status" value="1"/>
</dbReference>
<evidence type="ECO:0000256" key="2">
    <source>
        <dbReference type="ARBA" id="ARBA00022737"/>
    </source>
</evidence>
<dbReference type="InterPro" id="IPR020472">
    <property type="entry name" value="WD40_PAC1"/>
</dbReference>
<comment type="caution">
    <text evidence="5">The sequence shown here is derived from an EMBL/GenBank/DDBJ whole genome shotgun (WGS) entry which is preliminary data.</text>
</comment>
<feature type="region of interest" description="Disordered" evidence="4">
    <location>
        <begin position="258"/>
        <end position="283"/>
    </location>
</feature>
<dbReference type="STRING" id="1806994.A0A507CDK2"/>
<dbReference type="InterPro" id="IPR001680">
    <property type="entry name" value="WD40_rpt"/>
</dbReference>
<dbReference type="OrthoDB" id="6262491at2759"/>
<evidence type="ECO:0008006" key="7">
    <source>
        <dbReference type="Google" id="ProtNLM"/>
    </source>
</evidence>
<dbReference type="PROSITE" id="PS50082">
    <property type="entry name" value="WD_REPEATS_2"/>
    <property type="match status" value="3"/>
</dbReference>
<name>A0A507CDK2_9FUNG</name>
<dbReference type="SUPFAM" id="SSF81383">
    <property type="entry name" value="F-box domain"/>
    <property type="match status" value="1"/>
</dbReference>
<protein>
    <recommendedName>
        <fullName evidence="7">F-box domain-containing protein</fullName>
    </recommendedName>
</protein>
<dbReference type="RefSeq" id="XP_031027492.1">
    <property type="nucleotide sequence ID" value="XM_031166405.1"/>
</dbReference>
<dbReference type="Pfam" id="PF00400">
    <property type="entry name" value="WD40"/>
    <property type="match status" value="3"/>
</dbReference>
<evidence type="ECO:0000313" key="5">
    <source>
        <dbReference type="EMBL" id="TPX37581.1"/>
    </source>
</evidence>
<evidence type="ECO:0000313" key="6">
    <source>
        <dbReference type="Proteomes" id="UP000319731"/>
    </source>
</evidence>
<dbReference type="AlphaFoldDB" id="A0A507CDK2"/>
<feature type="repeat" description="WD" evidence="3">
    <location>
        <begin position="360"/>
        <end position="400"/>
    </location>
</feature>
<sequence length="524" mass="58394">MCSLTTQDSSESILHDDGPFLPPLDLFASRILSFLQPNEVLRLRSVSPAFNRECTSSTLWKYFNVVHGTLNKSPELVERMLQDGRSWMDVWRVVIQLDQVWKRGEFERVECLNGDDFITRMMAGSDFAVVNSHNAKQLSLLQLPPTQDLIQFAENDGVVLSMAMLGTRLVVGTHPGTLYLHNLFNGQILCQYPQAHKSGISSLTVNAKMILSCGFDGMIHVWKLAHKRSVESSRQDIEKQPISGRKKWLKHVIERLGNPSSSQVSPVSPLSGSPSNSEQVPAKRRRFRRFRWSYNMKFQNPKNDDSMQEAYALELVKSMPFADEDLYSITSLASGLVCTGGTSGIVKIWKISSGTCIRQCRGHSDAITSLALSSSTSVLSGSMDSTIREWDINSTDCLRTFQGHQQWIKTISTVGSWLVSGGYDEVLRIWSLNTLSNATTVVPSHSVKLNGGPIVTIQAQFEHIVVVTTKDRRSQVTLLDFAGPLLTKEAFTISKQPAAGDVSSDDDLWLDADEEFDNSQELLC</sequence>
<gene>
    <name evidence="5" type="ORF">SmJEL517_g00476</name>
</gene>
<dbReference type="InterPro" id="IPR036322">
    <property type="entry name" value="WD40_repeat_dom_sf"/>
</dbReference>
<accession>A0A507CDK2</accession>
<dbReference type="PROSITE" id="PS50294">
    <property type="entry name" value="WD_REPEATS_REGION"/>
    <property type="match status" value="1"/>
</dbReference>